<evidence type="ECO:0000313" key="1">
    <source>
        <dbReference type="EMBL" id="KAJ8620625.1"/>
    </source>
</evidence>
<dbReference type="EMBL" id="CM056817">
    <property type="protein sequence ID" value="KAJ8620625.1"/>
    <property type="molecule type" value="Genomic_DNA"/>
</dbReference>
<accession>A0ACC2KHM0</accession>
<keyword evidence="2" id="KW-1185">Reference proteome</keyword>
<protein>
    <submittedName>
        <fullName evidence="1">Uncharacterized protein</fullName>
    </submittedName>
</protein>
<reference evidence="1 2" key="1">
    <citation type="journal article" date="2022" name="Hortic Res">
        <title>A haplotype resolved chromosomal level avocado genome allows analysis of novel avocado genes.</title>
        <authorList>
            <person name="Nath O."/>
            <person name="Fletcher S.J."/>
            <person name="Hayward A."/>
            <person name="Shaw L.M."/>
            <person name="Masouleh A.K."/>
            <person name="Furtado A."/>
            <person name="Henry R.J."/>
            <person name="Mitter N."/>
        </authorList>
    </citation>
    <scope>NUCLEOTIDE SEQUENCE [LARGE SCALE GENOMIC DNA]</scope>
    <source>
        <strain evidence="2">cv. Hass</strain>
    </source>
</reference>
<sequence>MVFGGAGILAAITPFTTTTNNNPLQPHCHYKHKQPDWGRGSGRLGLGLHRTGTGVLEDWGRDSGGLGLGFHRTGAGFATGMGLGFWVVSGIGRPVVMIRKRMKEER</sequence>
<gene>
    <name evidence="1" type="ORF">MRB53_029154</name>
</gene>
<name>A0ACC2KHM0_PERAE</name>
<dbReference type="Proteomes" id="UP001234297">
    <property type="component" value="Chromosome 9"/>
</dbReference>
<organism evidence="1 2">
    <name type="scientific">Persea americana</name>
    <name type="common">Avocado</name>
    <dbReference type="NCBI Taxonomy" id="3435"/>
    <lineage>
        <taxon>Eukaryota</taxon>
        <taxon>Viridiplantae</taxon>
        <taxon>Streptophyta</taxon>
        <taxon>Embryophyta</taxon>
        <taxon>Tracheophyta</taxon>
        <taxon>Spermatophyta</taxon>
        <taxon>Magnoliopsida</taxon>
        <taxon>Magnoliidae</taxon>
        <taxon>Laurales</taxon>
        <taxon>Lauraceae</taxon>
        <taxon>Persea</taxon>
    </lineage>
</organism>
<comment type="caution">
    <text evidence="1">The sequence shown here is derived from an EMBL/GenBank/DDBJ whole genome shotgun (WGS) entry which is preliminary data.</text>
</comment>
<evidence type="ECO:0000313" key="2">
    <source>
        <dbReference type="Proteomes" id="UP001234297"/>
    </source>
</evidence>
<proteinExistence type="predicted"/>